<dbReference type="Proteomes" id="UP000069850">
    <property type="component" value="Chromosome 1"/>
</dbReference>
<accession>A0A0X3BJ76</accession>
<evidence type="ECO:0000313" key="2">
    <source>
        <dbReference type="Proteomes" id="UP000069850"/>
    </source>
</evidence>
<proteinExistence type="predicted"/>
<gene>
    <name evidence="1" type="ORF">MMAB1_0848</name>
</gene>
<evidence type="ECO:0000313" key="1">
    <source>
        <dbReference type="EMBL" id="CVK32063.1"/>
    </source>
</evidence>
<protein>
    <submittedName>
        <fullName evidence="1">Uncharacterized protein</fullName>
    </submittedName>
</protein>
<dbReference type="EMBL" id="LT158599">
    <property type="protein sequence ID" value="CVK32063.1"/>
    <property type="molecule type" value="Genomic_DNA"/>
</dbReference>
<name>A0A0X3BJ76_9EURY</name>
<dbReference type="KEGG" id="mema:MMAB1_0848"/>
<sequence>MSAEELRNRRLERTGIERMLTIIGEAVKMVRRSCEKSIRRSPGERLRGCGIRSSTITSV</sequence>
<dbReference type="AlphaFoldDB" id="A0A0X3BJ76"/>
<organism evidence="1 2">
    <name type="scientific">Methanoculleus bourgensis</name>
    <dbReference type="NCBI Taxonomy" id="83986"/>
    <lineage>
        <taxon>Archaea</taxon>
        <taxon>Methanobacteriati</taxon>
        <taxon>Methanobacteriota</taxon>
        <taxon>Stenosarchaea group</taxon>
        <taxon>Methanomicrobia</taxon>
        <taxon>Methanomicrobiales</taxon>
        <taxon>Methanomicrobiaceae</taxon>
        <taxon>Methanoculleus</taxon>
    </lineage>
</organism>
<reference evidence="1 2" key="1">
    <citation type="submission" date="2016-01" db="EMBL/GenBank/DDBJ databases">
        <authorList>
            <person name="Manzoor S."/>
        </authorList>
    </citation>
    <scope>NUCLEOTIDE SEQUENCE [LARGE SCALE GENOMIC DNA]</scope>
    <source>
        <strain evidence="1">Methanoculleus sp MAB1</strain>
    </source>
</reference>